<dbReference type="RefSeq" id="WP_377058445.1">
    <property type="nucleotide sequence ID" value="NZ_JBHLUU010000100.1"/>
</dbReference>
<dbReference type="Proteomes" id="UP001589738">
    <property type="component" value="Unassembled WGS sequence"/>
</dbReference>
<keyword evidence="2" id="KW-1185">Reference proteome</keyword>
<dbReference type="EMBL" id="JBHLUU010000100">
    <property type="protein sequence ID" value="MFC0476351.1"/>
    <property type="molecule type" value="Genomic_DNA"/>
</dbReference>
<accession>A0ABV6KSP0</accession>
<comment type="caution">
    <text evidence="1">The sequence shown here is derived from an EMBL/GenBank/DDBJ whole genome shotgun (WGS) entry which is preliminary data.</text>
</comment>
<evidence type="ECO:0000313" key="2">
    <source>
        <dbReference type="Proteomes" id="UP001589738"/>
    </source>
</evidence>
<protein>
    <submittedName>
        <fullName evidence="1">PocR ligand-binding domain-containing protein</fullName>
    </submittedName>
</protein>
<evidence type="ECO:0000313" key="1">
    <source>
        <dbReference type="EMBL" id="MFC0476351.1"/>
    </source>
</evidence>
<gene>
    <name evidence="1" type="ORF">ACFFHF_14125</name>
</gene>
<name>A0ABV6KSP0_9BACI</name>
<sequence>MKTRELLTHVQEAYVSLSKMGLVIVSAKGEYLTSVSGIDPVTEYLFINEEMAFRQQINQVVTSSTITKPITYLLLHKGEFKGLKIAIVPVKVDGTIYGYILTSVFVERNSSKEHLVSVFNDRKWEEAVKTMKVLSIDETDGLLDTLQKMDSVCSAFFVKELETKYFQSMQRLLLHMNRENLQIASLFEELYENIDDVDLLCYVTQHRNDHWILEHLKGKNEESLSNLKLEMISDLLNSARDKGE</sequence>
<reference evidence="1 2" key="1">
    <citation type="submission" date="2024-09" db="EMBL/GenBank/DDBJ databases">
        <authorList>
            <person name="Sun Q."/>
            <person name="Mori K."/>
        </authorList>
    </citation>
    <scope>NUCLEOTIDE SEQUENCE [LARGE SCALE GENOMIC DNA]</scope>
    <source>
        <strain evidence="1 2">CGMCC 1.9126</strain>
    </source>
</reference>
<organism evidence="1 2">
    <name type="scientific">Robertmurraya beringensis</name>
    <dbReference type="NCBI Taxonomy" id="641660"/>
    <lineage>
        <taxon>Bacteria</taxon>
        <taxon>Bacillati</taxon>
        <taxon>Bacillota</taxon>
        <taxon>Bacilli</taxon>
        <taxon>Bacillales</taxon>
        <taxon>Bacillaceae</taxon>
        <taxon>Robertmurraya</taxon>
    </lineage>
</organism>
<proteinExistence type="predicted"/>